<feature type="domain" description="Response regulatory" evidence="7">
    <location>
        <begin position="489"/>
        <end position="606"/>
    </location>
</feature>
<dbReference type="CDD" id="cd16922">
    <property type="entry name" value="HATPase_EvgS-ArcB-TorS-like"/>
    <property type="match status" value="1"/>
</dbReference>
<evidence type="ECO:0000259" key="7">
    <source>
        <dbReference type="PROSITE" id="PS50110"/>
    </source>
</evidence>
<keyword evidence="5" id="KW-1133">Transmembrane helix</keyword>
<comment type="caution">
    <text evidence="8">The sequence shown here is derived from an EMBL/GenBank/DDBJ whole genome shotgun (WGS) entry which is preliminary data.</text>
</comment>
<proteinExistence type="predicted"/>
<feature type="transmembrane region" description="Helical" evidence="5">
    <location>
        <begin position="27"/>
        <end position="49"/>
    </location>
</feature>
<dbReference type="CDD" id="cd17546">
    <property type="entry name" value="REC_hyHK_CKI1_RcsC-like"/>
    <property type="match status" value="1"/>
</dbReference>
<dbReference type="Gene3D" id="1.10.287.130">
    <property type="match status" value="1"/>
</dbReference>
<dbReference type="Pfam" id="PF00512">
    <property type="entry name" value="HisKA"/>
    <property type="match status" value="1"/>
</dbReference>
<dbReference type="InterPro" id="IPR005467">
    <property type="entry name" value="His_kinase_dom"/>
</dbReference>
<comment type="catalytic activity">
    <reaction evidence="1">
        <text>ATP + protein L-histidine = ADP + protein N-phospho-L-histidine.</text>
        <dbReference type="EC" id="2.7.13.3"/>
    </reaction>
</comment>
<keyword evidence="5" id="KW-0472">Membrane</keyword>
<evidence type="ECO:0000256" key="2">
    <source>
        <dbReference type="ARBA" id="ARBA00012438"/>
    </source>
</evidence>
<sequence length="731" mass="79301">MSYDKDIMAQGCEPVQGDRMDGRLRGVLIKLSLAGGLAVAALFLIFHIVQYVAAGSQEISKATLSLELLQDIENSVVTTMVPRGRETGPAVPLAKVEEDVLARFTELRGLNPQDGSAALATLQGVTMGLLNAVHAMIEARPNGALLEAVAPQRAAFGTALQEATSEQQQIAQEGLSGLVKQTRFTVFAIVFVLAATVFLLTTVLVTGFKDMKRREEVERELRAAVQKANEASLAKSAFLATVTHELRTPLNAILGYSELLNDEPLGKDQKKQVSRLSVAGQTLSRIVDDVLDLSRIEAGAMEMRDETFCPRELVKEAIDLVSVDACAKGLVLSSEVAQDVPKLLRGDPLRLSQVLLNLLNNAIKFTPEGFVTLRMTARMAAGDVSQLRVEVQDSGIGISIADQDHLFQRFSQMENGVSEYQGGSGLGLSISQGLIEQMGGRISVFSRQGEGTIFWFHVELPVVESDTADEPPAAAGDDPQPPLRDVLGKVILIDDSDDTADLLQRILQREGVALFAVPDTVRSLENVVEHAPDVILCDMQMPNISGDELIRCIRALPKPFGDTPIIAFSATTMKSDIEDMLMAGADGFLAKPFKASDVTSAIAAVVSSRAVAVDVEEAPKMRVAETPDELDDIVDLMGPDWALKYVERLSDRLERYFEGIGDKSEQIGLAHSVVSEAGQLGMRDLAWAASSLEQALRADGRTLREEAKFRTEARQFLSRLPLYTSHIRQAQ</sequence>
<dbReference type="InterPro" id="IPR036890">
    <property type="entry name" value="HATPase_C_sf"/>
</dbReference>
<evidence type="ECO:0000259" key="6">
    <source>
        <dbReference type="PROSITE" id="PS50109"/>
    </source>
</evidence>
<dbReference type="PANTHER" id="PTHR45339">
    <property type="entry name" value="HYBRID SIGNAL TRANSDUCTION HISTIDINE KINASE J"/>
    <property type="match status" value="1"/>
</dbReference>
<feature type="modified residue" description="4-aspartylphosphate" evidence="4">
    <location>
        <position position="538"/>
    </location>
</feature>
<dbReference type="SUPFAM" id="SSF47384">
    <property type="entry name" value="Homodimeric domain of signal transducing histidine kinase"/>
    <property type="match status" value="1"/>
</dbReference>
<dbReference type="InterPro" id="IPR036641">
    <property type="entry name" value="HPT_dom_sf"/>
</dbReference>
<dbReference type="CDD" id="cd00082">
    <property type="entry name" value="HisKA"/>
    <property type="match status" value="1"/>
</dbReference>
<gene>
    <name evidence="8" type="ORF">IT775_11250</name>
</gene>
<evidence type="ECO:0000313" key="8">
    <source>
        <dbReference type="EMBL" id="MBR9651697.1"/>
    </source>
</evidence>
<dbReference type="EMBL" id="JADMKU010000009">
    <property type="protein sequence ID" value="MBR9651697.1"/>
    <property type="molecule type" value="Genomic_DNA"/>
</dbReference>
<dbReference type="PROSITE" id="PS50110">
    <property type="entry name" value="RESPONSE_REGULATORY"/>
    <property type="match status" value="1"/>
</dbReference>
<dbReference type="InterPro" id="IPR011006">
    <property type="entry name" value="CheY-like_superfamily"/>
</dbReference>
<dbReference type="Proteomes" id="UP001195941">
    <property type="component" value="Unassembled WGS sequence"/>
</dbReference>
<evidence type="ECO:0000256" key="5">
    <source>
        <dbReference type="SAM" id="Phobius"/>
    </source>
</evidence>
<keyword evidence="3 4" id="KW-0597">Phosphoprotein</keyword>
<evidence type="ECO:0000256" key="1">
    <source>
        <dbReference type="ARBA" id="ARBA00000085"/>
    </source>
</evidence>
<feature type="transmembrane region" description="Helical" evidence="5">
    <location>
        <begin position="184"/>
        <end position="205"/>
    </location>
</feature>
<dbReference type="PANTHER" id="PTHR45339:SF5">
    <property type="entry name" value="HISTIDINE KINASE"/>
    <property type="match status" value="1"/>
</dbReference>
<evidence type="ECO:0000256" key="3">
    <source>
        <dbReference type="ARBA" id="ARBA00022553"/>
    </source>
</evidence>
<dbReference type="InterPro" id="IPR036097">
    <property type="entry name" value="HisK_dim/P_sf"/>
</dbReference>
<dbReference type="RefSeq" id="WP_212701221.1">
    <property type="nucleotide sequence ID" value="NZ_JADMKU010000009.1"/>
</dbReference>
<dbReference type="Pfam" id="PF02518">
    <property type="entry name" value="HATPase_c"/>
    <property type="match status" value="1"/>
</dbReference>
<dbReference type="InterPro" id="IPR001789">
    <property type="entry name" value="Sig_transdc_resp-reg_receiver"/>
</dbReference>
<dbReference type="InterPro" id="IPR003661">
    <property type="entry name" value="HisK_dim/P_dom"/>
</dbReference>
<accession>A0ABS5HSG6</accession>
<dbReference type="InterPro" id="IPR003594">
    <property type="entry name" value="HATPase_dom"/>
</dbReference>
<dbReference type="SMART" id="SM00448">
    <property type="entry name" value="REC"/>
    <property type="match status" value="1"/>
</dbReference>
<evidence type="ECO:0000313" key="9">
    <source>
        <dbReference type="Proteomes" id="UP001195941"/>
    </source>
</evidence>
<dbReference type="InterPro" id="IPR004358">
    <property type="entry name" value="Sig_transdc_His_kin-like_C"/>
</dbReference>
<dbReference type="Pfam" id="PF00072">
    <property type="entry name" value="Response_reg"/>
    <property type="match status" value="1"/>
</dbReference>
<dbReference type="SUPFAM" id="SSF52172">
    <property type="entry name" value="CheY-like"/>
    <property type="match status" value="1"/>
</dbReference>
<dbReference type="PRINTS" id="PR00344">
    <property type="entry name" value="BCTRLSENSOR"/>
</dbReference>
<dbReference type="PROSITE" id="PS50109">
    <property type="entry name" value="HIS_KIN"/>
    <property type="match status" value="1"/>
</dbReference>
<dbReference type="SUPFAM" id="SSF47226">
    <property type="entry name" value="Histidine-containing phosphotransfer domain, HPT domain"/>
    <property type="match status" value="1"/>
</dbReference>
<reference evidence="8 9" key="1">
    <citation type="journal article" date="2021" name="Arch. Microbiol.">
        <title>Thalassobius aquimarinus sp. nov., isolated from the Sea of Japan seashore.</title>
        <authorList>
            <person name="Kurilenko V.V."/>
            <person name="Romanenko L.A."/>
            <person name="Chernysheva N.Y."/>
            <person name="Velansky P.V."/>
            <person name="Tekutyeva L.A."/>
            <person name="Isaeva M.P."/>
            <person name="Mikhailov V.V."/>
        </authorList>
    </citation>
    <scope>NUCLEOTIDE SEQUENCE [LARGE SCALE GENOMIC DNA]</scope>
    <source>
        <strain evidence="8 9">KMM 8518</strain>
    </source>
</reference>
<dbReference type="SUPFAM" id="SSF55874">
    <property type="entry name" value="ATPase domain of HSP90 chaperone/DNA topoisomerase II/histidine kinase"/>
    <property type="match status" value="1"/>
</dbReference>
<organism evidence="8 9">
    <name type="scientific">Thalassovita aquimarina</name>
    <dbReference type="NCBI Taxonomy" id="2785917"/>
    <lineage>
        <taxon>Bacteria</taxon>
        <taxon>Pseudomonadati</taxon>
        <taxon>Pseudomonadota</taxon>
        <taxon>Alphaproteobacteria</taxon>
        <taxon>Rhodobacterales</taxon>
        <taxon>Roseobacteraceae</taxon>
        <taxon>Thalassovita</taxon>
    </lineage>
</organism>
<keyword evidence="5" id="KW-0812">Transmembrane</keyword>
<dbReference type="Gene3D" id="3.30.565.10">
    <property type="entry name" value="Histidine kinase-like ATPase, C-terminal domain"/>
    <property type="match status" value="1"/>
</dbReference>
<name>A0ABS5HSG6_9RHOB</name>
<dbReference type="SMART" id="SM00387">
    <property type="entry name" value="HATPase_c"/>
    <property type="match status" value="1"/>
</dbReference>
<feature type="domain" description="Histidine kinase" evidence="6">
    <location>
        <begin position="241"/>
        <end position="462"/>
    </location>
</feature>
<dbReference type="Gene3D" id="3.40.50.2300">
    <property type="match status" value="1"/>
</dbReference>
<dbReference type="SMART" id="SM00388">
    <property type="entry name" value="HisKA"/>
    <property type="match status" value="1"/>
</dbReference>
<evidence type="ECO:0000256" key="4">
    <source>
        <dbReference type="PROSITE-ProRule" id="PRU00169"/>
    </source>
</evidence>
<protein>
    <recommendedName>
        <fullName evidence="2">histidine kinase</fullName>
        <ecNumber evidence="2">2.7.13.3</ecNumber>
    </recommendedName>
</protein>
<dbReference type="EC" id="2.7.13.3" evidence="2"/>
<keyword evidence="9" id="KW-1185">Reference proteome</keyword>